<dbReference type="PANTHER" id="PTHR39217">
    <property type="match status" value="1"/>
</dbReference>
<proteinExistence type="predicted"/>
<dbReference type="Proteomes" id="UP001595724">
    <property type="component" value="Unassembled WGS sequence"/>
</dbReference>
<evidence type="ECO:0000313" key="2">
    <source>
        <dbReference type="Proteomes" id="UP001595724"/>
    </source>
</evidence>
<protein>
    <submittedName>
        <fullName evidence="1">RimK family alpha-L-glutamate ligase</fullName>
    </submittedName>
</protein>
<gene>
    <name evidence="1" type="ORF">ACFOM9_08915</name>
</gene>
<dbReference type="Gene3D" id="3.40.50.20">
    <property type="match status" value="1"/>
</dbReference>
<dbReference type="Gene3D" id="3.30.1490.20">
    <property type="entry name" value="ATP-grasp fold, A domain"/>
    <property type="match status" value="1"/>
</dbReference>
<keyword evidence="1" id="KW-0436">Ligase</keyword>
<dbReference type="Gene3D" id="3.30.470.20">
    <property type="entry name" value="ATP-grasp fold, B domain"/>
    <property type="match status" value="1"/>
</dbReference>
<sequence length="301" mass="32557">MPTFAADRVAILTPDPADSTYAGAWPAVLERLAAALERAGVTATPTPWTAHVDDCARLVEFPLVLPLLAWGYHLDHARWLRACRSWRDAGVPMANPAAVLAWNSDKRYLQALGERGIAIPPTTWSERVTRAQVDAMFDATGAAQLIVKPTVSGGAWKTVRLRRGDALAGIPDGDAMIQPYLPTIETEGETSLLFFGGRLSHVVNKRPVAGDFRIQVQYGGLYTPLPEPPAGALALAERTLAAIDTPLLYARIDVVPDADGRWLLMEAELIEPDFYLDHDPSVGAGFAQTVQAQLAASPHRP</sequence>
<comment type="caution">
    <text evidence="1">The sequence shown here is derived from an EMBL/GenBank/DDBJ whole genome shotgun (WGS) entry which is preliminary data.</text>
</comment>
<keyword evidence="2" id="KW-1185">Reference proteome</keyword>
<dbReference type="InterPro" id="IPR013815">
    <property type="entry name" value="ATP_grasp_subdomain_1"/>
</dbReference>
<evidence type="ECO:0000313" key="1">
    <source>
        <dbReference type="EMBL" id="MFC3660183.1"/>
    </source>
</evidence>
<dbReference type="RefSeq" id="WP_386709184.1">
    <property type="nucleotide sequence ID" value="NZ_JBHRYF010000008.1"/>
</dbReference>
<dbReference type="PANTHER" id="PTHR39217:SF1">
    <property type="entry name" value="GLUTATHIONE SYNTHETASE"/>
    <property type="match status" value="1"/>
</dbReference>
<dbReference type="GO" id="GO:0016874">
    <property type="term" value="F:ligase activity"/>
    <property type="evidence" value="ECO:0007669"/>
    <property type="project" value="UniProtKB-KW"/>
</dbReference>
<reference evidence="2" key="1">
    <citation type="journal article" date="2019" name="Int. J. Syst. Evol. Microbiol.">
        <title>The Global Catalogue of Microorganisms (GCM) 10K type strain sequencing project: providing services to taxonomists for standard genome sequencing and annotation.</title>
        <authorList>
            <consortium name="The Broad Institute Genomics Platform"/>
            <consortium name="The Broad Institute Genome Sequencing Center for Infectious Disease"/>
            <person name="Wu L."/>
            <person name="Ma J."/>
        </authorList>
    </citation>
    <scope>NUCLEOTIDE SEQUENCE [LARGE SCALE GENOMIC DNA]</scope>
    <source>
        <strain evidence="2">KCTC 42211</strain>
    </source>
</reference>
<dbReference type="EMBL" id="JBHRYF010000008">
    <property type="protein sequence ID" value="MFC3660183.1"/>
    <property type="molecule type" value="Genomic_DNA"/>
</dbReference>
<dbReference type="InterPro" id="IPR053191">
    <property type="entry name" value="DcsG_Biosynth_Enzyme"/>
</dbReference>
<accession>A0ABV7UUI1</accession>
<dbReference type="SUPFAM" id="SSF56059">
    <property type="entry name" value="Glutathione synthetase ATP-binding domain-like"/>
    <property type="match status" value="1"/>
</dbReference>
<name>A0ABV7UUI1_9GAMM</name>
<organism evidence="1 2">
    <name type="scientific">Luteimonas notoginsengisoli</name>
    <dbReference type="NCBI Taxonomy" id="1578200"/>
    <lineage>
        <taxon>Bacteria</taxon>
        <taxon>Pseudomonadati</taxon>
        <taxon>Pseudomonadota</taxon>
        <taxon>Gammaproteobacteria</taxon>
        <taxon>Lysobacterales</taxon>
        <taxon>Lysobacteraceae</taxon>
        <taxon>Luteimonas</taxon>
    </lineage>
</organism>